<protein>
    <submittedName>
        <fullName evidence="2">Ligase</fullName>
    </submittedName>
</protein>
<keyword evidence="2" id="KW-0436">Ligase</keyword>
<dbReference type="Proteomes" id="UP000095185">
    <property type="component" value="Chromosome"/>
</dbReference>
<reference evidence="2" key="1">
    <citation type="submission" date="2016-09" db="EMBL/GenBank/DDBJ databases">
        <title>Genome sequence of Chlorobaculum limnaeum.</title>
        <authorList>
            <person name="Liu Z."/>
            <person name="Tank M."/>
            <person name="Bryant D.A."/>
        </authorList>
    </citation>
    <scope>NUCLEOTIDE SEQUENCE [LARGE SCALE GENOMIC DNA]</scope>
    <source>
        <strain evidence="2">DSM 1677</strain>
    </source>
</reference>
<dbReference type="PROSITE" id="PS51733">
    <property type="entry name" value="BPL_LPL_CATALYTIC"/>
    <property type="match status" value="1"/>
</dbReference>
<dbReference type="EMBL" id="CP017305">
    <property type="protein sequence ID" value="AOS83394.1"/>
    <property type="molecule type" value="Genomic_DNA"/>
</dbReference>
<sequence length="266" mass="29453">MEPLFSSVYCVDSGAGSGQYNMEFDMRLMRAFADGAFRRAFGEGSCLWRFYRWSPPAVSLGRNQNPAEIDRERCRADGVDVVVRPTGGRAVFHADELTYSFFATTPLPNEVIYQMVHETIARALSRVGVEAEFCRSQPDFRARYASPESVSCFTASARYELQVNGRKIVGSAQRRNGNVLLQHGSLPLSMRHRQLSRYLAGASRELVESVDADMERKTASLDEFTDAGYADLVPLIIAEAGNSAGSATKILTPGEIERLDGFQQSL</sequence>
<dbReference type="Gene3D" id="3.30.930.10">
    <property type="entry name" value="Bira Bifunctional Protein, Domain 2"/>
    <property type="match status" value="1"/>
</dbReference>
<feature type="domain" description="BPL/LPL catalytic" evidence="1">
    <location>
        <begin position="42"/>
        <end position="233"/>
    </location>
</feature>
<dbReference type="Pfam" id="PF21948">
    <property type="entry name" value="LplA-B_cat"/>
    <property type="match status" value="1"/>
</dbReference>
<dbReference type="CDD" id="cd16443">
    <property type="entry name" value="LplA"/>
    <property type="match status" value="1"/>
</dbReference>
<dbReference type="GO" id="GO:0016874">
    <property type="term" value="F:ligase activity"/>
    <property type="evidence" value="ECO:0007669"/>
    <property type="project" value="UniProtKB-KW"/>
</dbReference>
<dbReference type="SUPFAM" id="SSF55681">
    <property type="entry name" value="Class II aaRS and biotin synthetases"/>
    <property type="match status" value="1"/>
</dbReference>
<evidence type="ECO:0000313" key="3">
    <source>
        <dbReference type="Proteomes" id="UP000095185"/>
    </source>
</evidence>
<proteinExistence type="predicted"/>
<dbReference type="InterPro" id="IPR004143">
    <property type="entry name" value="BPL_LPL_catalytic"/>
</dbReference>
<dbReference type="InterPro" id="IPR050664">
    <property type="entry name" value="Octanoyltrans_LipM/LipL"/>
</dbReference>
<dbReference type="PANTHER" id="PTHR43679:SF2">
    <property type="entry name" value="OCTANOYL-[GCVH]:PROTEIN N-OCTANOYLTRANSFERASE"/>
    <property type="match status" value="1"/>
</dbReference>
<dbReference type="STRING" id="274537.BIU88_04095"/>
<gene>
    <name evidence="2" type="ORF">BIU88_04095</name>
</gene>
<dbReference type="PANTHER" id="PTHR43679">
    <property type="entry name" value="OCTANOYLTRANSFERASE LIPM-RELATED"/>
    <property type="match status" value="1"/>
</dbReference>
<dbReference type="KEGG" id="clz:BIU88_04095"/>
<evidence type="ECO:0000313" key="2">
    <source>
        <dbReference type="EMBL" id="AOS83394.1"/>
    </source>
</evidence>
<evidence type="ECO:0000259" key="1">
    <source>
        <dbReference type="PROSITE" id="PS51733"/>
    </source>
</evidence>
<organism evidence="2 3">
    <name type="scientific">Chlorobaculum limnaeum</name>
    <dbReference type="NCBI Taxonomy" id="274537"/>
    <lineage>
        <taxon>Bacteria</taxon>
        <taxon>Pseudomonadati</taxon>
        <taxon>Chlorobiota</taxon>
        <taxon>Chlorobiia</taxon>
        <taxon>Chlorobiales</taxon>
        <taxon>Chlorobiaceae</taxon>
        <taxon>Chlorobaculum</taxon>
    </lineage>
</organism>
<keyword evidence="3" id="KW-1185">Reference proteome</keyword>
<dbReference type="AlphaFoldDB" id="A0A1D8D4N1"/>
<name>A0A1D8D4N1_CHLLM</name>
<dbReference type="RefSeq" id="WP_069809114.1">
    <property type="nucleotide sequence ID" value="NZ_CP017305.1"/>
</dbReference>
<dbReference type="InterPro" id="IPR045864">
    <property type="entry name" value="aa-tRNA-synth_II/BPL/LPL"/>
</dbReference>
<accession>A0A1D8D4N1</accession>